<evidence type="ECO:0000313" key="4">
    <source>
        <dbReference type="EMBL" id="GFZ62844.1"/>
    </source>
</evidence>
<dbReference type="Proteomes" id="UP000275613">
    <property type="component" value="Unassembled WGS sequence"/>
</dbReference>
<dbReference type="PROSITE" id="PS50977">
    <property type="entry name" value="HTH_TETR_2"/>
    <property type="match status" value="1"/>
</dbReference>
<evidence type="ECO:0000256" key="2">
    <source>
        <dbReference type="PROSITE-ProRule" id="PRU00335"/>
    </source>
</evidence>
<dbReference type="GO" id="GO:0003700">
    <property type="term" value="F:DNA-binding transcription factor activity"/>
    <property type="evidence" value="ECO:0007669"/>
    <property type="project" value="TreeGrafter"/>
</dbReference>
<dbReference type="InterPro" id="IPR001647">
    <property type="entry name" value="HTH_TetR"/>
</dbReference>
<accession>A0A0P9Q725</accession>
<name>A0A0P9Q725_PSEA0</name>
<dbReference type="Proteomes" id="UP000272627">
    <property type="component" value="Unassembled WGS sequence"/>
</dbReference>
<dbReference type="InterPro" id="IPR036271">
    <property type="entry name" value="Tet_transcr_reg_TetR-rel_C_sf"/>
</dbReference>
<dbReference type="EMBL" id="BMZW01000052">
    <property type="protein sequence ID" value="GFZ62844.1"/>
    <property type="molecule type" value="Genomic_DNA"/>
</dbReference>
<dbReference type="AlphaFoldDB" id="A0A0P9Q725"/>
<dbReference type="InterPro" id="IPR009057">
    <property type="entry name" value="Homeodomain-like_sf"/>
</dbReference>
<dbReference type="InterPro" id="IPR039536">
    <property type="entry name" value="TetR_C_Proteobacteria"/>
</dbReference>
<dbReference type="Gene3D" id="1.10.10.60">
    <property type="entry name" value="Homeodomain-like"/>
    <property type="match status" value="1"/>
</dbReference>
<organism evidence="5 8">
    <name type="scientific">Pseudomonas amygdali pv. eriobotryae</name>
    <dbReference type="NCBI Taxonomy" id="129137"/>
    <lineage>
        <taxon>Bacteria</taxon>
        <taxon>Pseudomonadati</taxon>
        <taxon>Pseudomonadota</taxon>
        <taxon>Gammaproteobacteria</taxon>
        <taxon>Pseudomonadales</taxon>
        <taxon>Pseudomonadaceae</taxon>
        <taxon>Pseudomonas</taxon>
        <taxon>Pseudomonas amygdali</taxon>
    </lineage>
</organism>
<evidence type="ECO:0000313" key="8">
    <source>
        <dbReference type="Proteomes" id="UP000050490"/>
    </source>
</evidence>
<evidence type="ECO:0000259" key="3">
    <source>
        <dbReference type="PROSITE" id="PS50977"/>
    </source>
</evidence>
<feature type="DNA-binding region" description="H-T-H motif" evidence="2">
    <location>
        <begin position="65"/>
        <end position="84"/>
    </location>
</feature>
<dbReference type="PRINTS" id="PR00455">
    <property type="entry name" value="HTHTETR"/>
</dbReference>
<dbReference type="Proteomes" id="UP000630864">
    <property type="component" value="Unassembled WGS sequence"/>
</dbReference>
<evidence type="ECO:0000313" key="9">
    <source>
        <dbReference type="Proteomes" id="UP000272627"/>
    </source>
</evidence>
<gene>
    <name evidence="5" type="ORF">ALO70_01976</name>
    <name evidence="7" type="ORF">ALQ39_00575</name>
    <name evidence="6" type="ORF">ALQ86_00048</name>
    <name evidence="4" type="ORF">PSE10A_53550</name>
</gene>
<evidence type="ECO:0000313" key="7">
    <source>
        <dbReference type="EMBL" id="RMO56794.1"/>
    </source>
</evidence>
<dbReference type="PANTHER" id="PTHR30055:SF146">
    <property type="entry name" value="HTH-TYPE TRANSCRIPTIONAL DUAL REGULATOR CECR"/>
    <property type="match status" value="1"/>
</dbReference>
<dbReference type="PATRIC" id="fig|129137.4.peg.2844"/>
<keyword evidence="1 2" id="KW-0238">DNA-binding</keyword>
<dbReference type="SUPFAM" id="SSF46689">
    <property type="entry name" value="Homeodomain-like"/>
    <property type="match status" value="1"/>
</dbReference>
<reference evidence="4" key="3">
    <citation type="submission" date="2020-09" db="EMBL/GenBank/DDBJ databases">
        <title>Pseudomonas syringae pv. eriobotryae genome sequence causing loquat canker disease.</title>
        <authorList>
            <person name="Fukuda S."/>
            <person name="Tashiro H."/>
            <person name="Nagano Y."/>
        </authorList>
    </citation>
    <scope>NUCLEOTIDE SEQUENCE</scope>
    <source>
        <strain evidence="4">AM001</strain>
    </source>
</reference>
<evidence type="ECO:0000313" key="10">
    <source>
        <dbReference type="Proteomes" id="UP000275613"/>
    </source>
</evidence>
<protein>
    <submittedName>
        <fullName evidence="4 5">Transcriptional regulator</fullName>
    </submittedName>
</protein>
<reference evidence="5 8" key="1">
    <citation type="submission" date="2015-09" db="EMBL/GenBank/DDBJ databases">
        <title>Genome announcement of multiple Pseudomonas syringae strains.</title>
        <authorList>
            <person name="Thakur S."/>
            <person name="Wang P.W."/>
            <person name="Gong Y."/>
            <person name="Weir B.S."/>
            <person name="Guttman D.S."/>
        </authorList>
    </citation>
    <scope>NUCLEOTIDE SEQUENCE [LARGE SCALE GENOMIC DNA]</scope>
    <source>
        <strain evidence="5 8">ICMP4455</strain>
    </source>
</reference>
<feature type="domain" description="HTH tetR-type" evidence="3">
    <location>
        <begin position="42"/>
        <end position="102"/>
    </location>
</feature>
<evidence type="ECO:0000313" key="6">
    <source>
        <dbReference type="EMBL" id="RML98493.1"/>
    </source>
</evidence>
<dbReference type="Pfam" id="PF14246">
    <property type="entry name" value="TetR_C_7"/>
    <property type="match status" value="1"/>
</dbReference>
<dbReference type="Gene3D" id="1.10.357.10">
    <property type="entry name" value="Tetracycline Repressor, domain 2"/>
    <property type="match status" value="1"/>
</dbReference>
<dbReference type="Pfam" id="PF00440">
    <property type="entry name" value="TetR_N"/>
    <property type="match status" value="1"/>
</dbReference>
<sequence>MQNMGGLFQLIEYTKAILLQVTQMNTATHSPVDDLLNPGESAPRPIKILAAAGRMFIEHGYEGASMEEIAKAAAVTRQTLYNRYPEGKESLFVAVAERMWEAFAVINVATDERALADPRSGLIQIATDFACFWSGPTAPDFLRMVIKEGQRFPMLTERFDEVIQTPAMASVSGYLAELSRRDVLAVQEPQTAARVFMAMLDGEILWKQVKGNSDPLAQDEIEQIVERTVDAFLRSLRH</sequence>
<evidence type="ECO:0000313" key="5">
    <source>
        <dbReference type="EMBL" id="KPX23300.1"/>
    </source>
</evidence>
<dbReference type="EMBL" id="RBOA01000314">
    <property type="protein sequence ID" value="RML98493.1"/>
    <property type="molecule type" value="Genomic_DNA"/>
</dbReference>
<evidence type="ECO:0000256" key="1">
    <source>
        <dbReference type="ARBA" id="ARBA00023125"/>
    </source>
</evidence>
<dbReference type="SUPFAM" id="SSF48498">
    <property type="entry name" value="Tetracyclin repressor-like, C-terminal domain"/>
    <property type="match status" value="1"/>
</dbReference>
<dbReference type="InterPro" id="IPR050109">
    <property type="entry name" value="HTH-type_TetR-like_transc_reg"/>
</dbReference>
<dbReference type="Proteomes" id="UP000050490">
    <property type="component" value="Unassembled WGS sequence"/>
</dbReference>
<dbReference type="EMBL" id="LJQI01000342">
    <property type="protein sequence ID" value="KPX23300.1"/>
    <property type="molecule type" value="Genomic_DNA"/>
</dbReference>
<dbReference type="PANTHER" id="PTHR30055">
    <property type="entry name" value="HTH-TYPE TRANSCRIPTIONAL REGULATOR RUTR"/>
    <property type="match status" value="1"/>
</dbReference>
<comment type="caution">
    <text evidence="5">The sequence shown here is derived from an EMBL/GenBank/DDBJ whole genome shotgun (WGS) entry which is preliminary data.</text>
</comment>
<dbReference type="EMBL" id="RBPV01000275">
    <property type="protein sequence ID" value="RMO56794.1"/>
    <property type="molecule type" value="Genomic_DNA"/>
</dbReference>
<dbReference type="GO" id="GO:0000976">
    <property type="term" value="F:transcription cis-regulatory region binding"/>
    <property type="evidence" value="ECO:0007669"/>
    <property type="project" value="TreeGrafter"/>
</dbReference>
<reference evidence="9 10" key="2">
    <citation type="submission" date="2018-08" db="EMBL/GenBank/DDBJ databases">
        <title>Recombination of ecologically and evolutionarily significant loci maintains genetic cohesion in the Pseudomonas syringae species complex.</title>
        <authorList>
            <person name="Dillon M."/>
            <person name="Thakur S."/>
            <person name="Almeida R.N.D."/>
            <person name="Weir B.S."/>
            <person name="Guttman D.S."/>
        </authorList>
    </citation>
    <scope>NUCLEOTIDE SEQUENCE [LARGE SCALE GENOMIC DNA]</scope>
    <source>
        <strain evidence="7 10">ICMP 4316</strain>
        <strain evidence="6 9">ICMP 8636</strain>
    </source>
</reference>
<proteinExistence type="predicted"/>